<feature type="region of interest" description="Disordered" evidence="1">
    <location>
        <begin position="1"/>
        <end position="20"/>
    </location>
</feature>
<dbReference type="Proteomes" id="UP000813444">
    <property type="component" value="Unassembled WGS sequence"/>
</dbReference>
<keyword evidence="3" id="KW-1185">Reference proteome</keyword>
<feature type="compositionally biased region" description="Basic residues" evidence="1">
    <location>
        <begin position="1"/>
        <end position="15"/>
    </location>
</feature>
<reference evidence="2" key="1">
    <citation type="journal article" date="2021" name="Nat. Commun.">
        <title>Genetic determinants of endophytism in the Arabidopsis root mycobiome.</title>
        <authorList>
            <person name="Mesny F."/>
            <person name="Miyauchi S."/>
            <person name="Thiergart T."/>
            <person name="Pickel B."/>
            <person name="Atanasova L."/>
            <person name="Karlsson M."/>
            <person name="Huettel B."/>
            <person name="Barry K.W."/>
            <person name="Haridas S."/>
            <person name="Chen C."/>
            <person name="Bauer D."/>
            <person name="Andreopoulos W."/>
            <person name="Pangilinan J."/>
            <person name="LaButti K."/>
            <person name="Riley R."/>
            <person name="Lipzen A."/>
            <person name="Clum A."/>
            <person name="Drula E."/>
            <person name="Henrissat B."/>
            <person name="Kohler A."/>
            <person name="Grigoriev I.V."/>
            <person name="Martin F.M."/>
            <person name="Hacquard S."/>
        </authorList>
    </citation>
    <scope>NUCLEOTIDE SEQUENCE</scope>
    <source>
        <strain evidence="2">MPI-CAGE-CH-0235</strain>
    </source>
</reference>
<protein>
    <recommendedName>
        <fullName evidence="4">BTB domain-containing protein</fullName>
    </recommendedName>
</protein>
<accession>A0A8K0SFP8</accession>
<dbReference type="AlphaFoldDB" id="A0A8K0SFP8"/>
<name>A0A8K0SFP8_9HYPO</name>
<gene>
    <name evidence="2" type="ORF">B0I35DRAFT_414242</name>
</gene>
<evidence type="ECO:0000313" key="2">
    <source>
        <dbReference type="EMBL" id="KAH7305046.1"/>
    </source>
</evidence>
<dbReference type="EMBL" id="JAGPNK010000020">
    <property type="protein sequence ID" value="KAH7305046.1"/>
    <property type="molecule type" value="Genomic_DNA"/>
</dbReference>
<evidence type="ECO:0008006" key="4">
    <source>
        <dbReference type="Google" id="ProtNLM"/>
    </source>
</evidence>
<dbReference type="OrthoDB" id="9997739at2759"/>
<proteinExistence type="predicted"/>
<evidence type="ECO:0000313" key="3">
    <source>
        <dbReference type="Proteomes" id="UP000813444"/>
    </source>
</evidence>
<comment type="caution">
    <text evidence="2">The sequence shown here is derived from an EMBL/GenBank/DDBJ whole genome shotgun (WGS) entry which is preliminary data.</text>
</comment>
<evidence type="ECO:0000256" key="1">
    <source>
        <dbReference type="SAM" id="MobiDB-lite"/>
    </source>
</evidence>
<sequence>MHSQAHYRVHYRRTSSRALSRPSTAALLRRLSRRRRKNSLRRNGQYSIRQCNFIVGSEATQYSLASRAIPLQSPYFRNLYDGGACEKKYVLADLTAFEEGIFLRFVEFLLDGTYTSPEPFDSGGRAVRSSVRPTRRRRGFGFSEELCVAMHRTYLDNVKWEGGVMPAYFQPPPRGPDVPPDCSSHPAISKGSQALKQRLLSKGLKYSTLLKYAARSKRTGGAEHESDTKPVSSYAGVFMTHIRVYELADHCGMVDLQLLALRKLDAAIHRSLYTLAWSMDSIMDTVRYCFRGMDPRLNESGPCPQSVLVYQLIIKLDAVSRYEAFWETRRMLRGFELMMNCGLERVFSLDERGFDEGAMVLRAQRFAKRNIISLRNRSMEL</sequence>
<organism evidence="2 3">
    <name type="scientific">Stachybotrys elegans</name>
    <dbReference type="NCBI Taxonomy" id="80388"/>
    <lineage>
        <taxon>Eukaryota</taxon>
        <taxon>Fungi</taxon>
        <taxon>Dikarya</taxon>
        <taxon>Ascomycota</taxon>
        <taxon>Pezizomycotina</taxon>
        <taxon>Sordariomycetes</taxon>
        <taxon>Hypocreomycetidae</taxon>
        <taxon>Hypocreales</taxon>
        <taxon>Stachybotryaceae</taxon>
        <taxon>Stachybotrys</taxon>
    </lineage>
</organism>